<dbReference type="InterPro" id="IPR006771">
    <property type="entry name" value="CetA-like"/>
</dbReference>
<dbReference type="Pfam" id="PF04681">
    <property type="entry name" value="Bys1"/>
    <property type="match status" value="1"/>
</dbReference>
<accession>A0A2T3ZJC9</accession>
<evidence type="ECO:0000313" key="2">
    <source>
        <dbReference type="Proteomes" id="UP000240493"/>
    </source>
</evidence>
<gene>
    <name evidence="1" type="ORF">M441DRAFT_183704</name>
</gene>
<evidence type="ECO:0000313" key="1">
    <source>
        <dbReference type="EMBL" id="PTB44906.1"/>
    </source>
</evidence>
<evidence type="ECO:0008006" key="3">
    <source>
        <dbReference type="Google" id="ProtNLM"/>
    </source>
</evidence>
<dbReference type="PANTHER" id="PTHR36195">
    <property type="entry name" value="DOMAIN PROTEIN, PUTATIVE (AFU_ORTHOLOGUE AFUA_5G01990)-RELATED-RELATED"/>
    <property type="match status" value="1"/>
</dbReference>
<keyword evidence="2" id="KW-1185">Reference proteome</keyword>
<sequence>MKPDANDHPRLSTSQDLHHNNLKDILKYSLNETSKPINMKFTTTAVVAIAALVESASALGKARVVNKCPFSVTLWSVGSAISQPTTLAQGGSYGETFSRDPVTGGRAIKVTVQPDGLYTGKPETIFATNLQDNTIWYDLSDVFGDAFSGKKVTVTSANTACPQIVWSNGVPPAGSQVKNCGADKDVTLTLCA</sequence>
<proteinExistence type="predicted"/>
<dbReference type="PANTHER" id="PTHR36195:SF4">
    <property type="entry name" value="DOMAIN PROTEIN, PUTATIVE (AFU_ORTHOLOGUE AFUA_5G01990)-RELATED"/>
    <property type="match status" value="1"/>
</dbReference>
<protein>
    <recommendedName>
        <fullName evidence="3">Bys1 family protein</fullName>
    </recommendedName>
</protein>
<dbReference type="EMBL" id="KZ679257">
    <property type="protein sequence ID" value="PTB44906.1"/>
    <property type="molecule type" value="Genomic_DNA"/>
</dbReference>
<name>A0A2T3ZJC9_TRIA4</name>
<dbReference type="AlphaFoldDB" id="A0A2T3ZJC9"/>
<dbReference type="OrthoDB" id="3682664at2759"/>
<reference evidence="1 2" key="1">
    <citation type="submission" date="2016-07" db="EMBL/GenBank/DDBJ databases">
        <title>Multiple horizontal gene transfer events from other fungi enriched the ability of initially mycotrophic Trichoderma (Ascomycota) to feed on dead plant biomass.</title>
        <authorList>
            <consortium name="DOE Joint Genome Institute"/>
            <person name="Aerts A."/>
            <person name="Atanasova L."/>
            <person name="Chenthamara K."/>
            <person name="Zhang J."/>
            <person name="Grujic M."/>
            <person name="Henrissat B."/>
            <person name="Kuo A."/>
            <person name="Salamov A."/>
            <person name="Lipzen A."/>
            <person name="Labutti K."/>
            <person name="Barry K."/>
            <person name="Miao Y."/>
            <person name="Rahimi M.J."/>
            <person name="Shen Q."/>
            <person name="Grigoriev I.V."/>
            <person name="Kubicek C.P."/>
            <person name="Druzhinina I.S."/>
        </authorList>
    </citation>
    <scope>NUCLEOTIDE SEQUENCE [LARGE SCALE GENOMIC DNA]</scope>
    <source>
        <strain evidence="1 2">CBS 433.97</strain>
    </source>
</reference>
<dbReference type="STRING" id="1042311.A0A2T3ZJC9"/>
<organism evidence="1 2">
    <name type="scientific">Trichoderma asperellum (strain ATCC 204424 / CBS 433.97 / NBRC 101777)</name>
    <dbReference type="NCBI Taxonomy" id="1042311"/>
    <lineage>
        <taxon>Eukaryota</taxon>
        <taxon>Fungi</taxon>
        <taxon>Dikarya</taxon>
        <taxon>Ascomycota</taxon>
        <taxon>Pezizomycotina</taxon>
        <taxon>Sordariomycetes</taxon>
        <taxon>Hypocreomycetidae</taxon>
        <taxon>Hypocreales</taxon>
        <taxon>Hypocreaceae</taxon>
        <taxon>Trichoderma</taxon>
    </lineage>
</organism>
<dbReference type="Proteomes" id="UP000240493">
    <property type="component" value="Unassembled WGS sequence"/>
</dbReference>